<evidence type="ECO:0000256" key="2">
    <source>
        <dbReference type="ARBA" id="ARBA00005600"/>
    </source>
</evidence>
<dbReference type="PANTHER" id="PTHR11437:SF10">
    <property type="entry name" value="ANGIOGENIN-RELATED"/>
    <property type="match status" value="1"/>
</dbReference>
<name>A0A803SKJ8_ANOCA</name>
<dbReference type="CDD" id="cd06265">
    <property type="entry name" value="RNase_A_canonical"/>
    <property type="match status" value="1"/>
</dbReference>
<dbReference type="GO" id="GO:0004540">
    <property type="term" value="F:RNA nuclease activity"/>
    <property type="evidence" value="ECO:0000318"/>
    <property type="project" value="GO_Central"/>
</dbReference>
<reference evidence="6" key="2">
    <citation type="submission" date="2025-08" db="UniProtKB">
        <authorList>
            <consortium name="Ensembl"/>
        </authorList>
    </citation>
    <scope>IDENTIFICATION</scope>
</reference>
<accession>A0A803SKJ8</accession>
<reference evidence="6" key="3">
    <citation type="submission" date="2025-09" db="UniProtKB">
        <authorList>
            <consortium name="Ensembl"/>
        </authorList>
    </citation>
    <scope>IDENTIFICATION</scope>
</reference>
<dbReference type="InterPro" id="IPR036816">
    <property type="entry name" value="RNaseA-like_dom_sf"/>
</dbReference>
<protein>
    <recommendedName>
        <fullName evidence="5">Ribonuclease A-domain domain-containing protein</fullName>
    </recommendedName>
</protein>
<proteinExistence type="inferred from homology"/>
<dbReference type="Ensembl" id="ENSACAT00000036619.1">
    <property type="protein sequence ID" value="ENSACAP00000023488.1"/>
    <property type="gene ID" value="ENSACAG00000039552.1"/>
</dbReference>
<dbReference type="Proteomes" id="UP000001646">
    <property type="component" value="Unplaced"/>
</dbReference>
<dbReference type="Pfam" id="PF00074">
    <property type="entry name" value="RnaseA"/>
    <property type="match status" value="1"/>
</dbReference>
<evidence type="ECO:0000256" key="3">
    <source>
        <dbReference type="ARBA" id="ARBA00022525"/>
    </source>
</evidence>
<evidence type="ECO:0000256" key="4">
    <source>
        <dbReference type="ARBA" id="ARBA00023157"/>
    </source>
</evidence>
<dbReference type="PRINTS" id="PR00794">
    <property type="entry name" value="RIBONUCLEASE"/>
</dbReference>
<dbReference type="SUPFAM" id="SSF54076">
    <property type="entry name" value="RNase A-like"/>
    <property type="match status" value="1"/>
</dbReference>
<dbReference type="InterPro" id="IPR001427">
    <property type="entry name" value="RNaseA"/>
</dbReference>
<comment type="similarity">
    <text evidence="2">Belongs to the pancreatic ribonuclease family.</text>
</comment>
<dbReference type="InterPro" id="IPR023412">
    <property type="entry name" value="RNaseA_domain"/>
</dbReference>
<keyword evidence="3" id="KW-0964">Secreted</keyword>
<dbReference type="InParanoid" id="A0A803SKJ8"/>
<organism evidence="6 7">
    <name type="scientific">Anolis carolinensis</name>
    <name type="common">Green anole</name>
    <name type="synonym">American chameleon</name>
    <dbReference type="NCBI Taxonomy" id="28377"/>
    <lineage>
        <taxon>Eukaryota</taxon>
        <taxon>Metazoa</taxon>
        <taxon>Chordata</taxon>
        <taxon>Craniata</taxon>
        <taxon>Vertebrata</taxon>
        <taxon>Euteleostomi</taxon>
        <taxon>Lepidosauria</taxon>
        <taxon>Squamata</taxon>
        <taxon>Bifurcata</taxon>
        <taxon>Unidentata</taxon>
        <taxon>Episquamata</taxon>
        <taxon>Toxicofera</taxon>
        <taxon>Iguania</taxon>
        <taxon>Dactyloidae</taxon>
        <taxon>Anolis</taxon>
    </lineage>
</organism>
<evidence type="ECO:0000259" key="5">
    <source>
        <dbReference type="SMART" id="SM00092"/>
    </source>
</evidence>
<keyword evidence="7" id="KW-1185">Reference proteome</keyword>
<evidence type="ECO:0000313" key="7">
    <source>
        <dbReference type="Proteomes" id="UP000001646"/>
    </source>
</evidence>
<dbReference type="GeneTree" id="ENSGT00940000157645"/>
<dbReference type="SMART" id="SM00092">
    <property type="entry name" value="RNAse_Pc"/>
    <property type="match status" value="1"/>
</dbReference>
<feature type="domain" description="Ribonuclease A-domain" evidence="5">
    <location>
        <begin position="47"/>
        <end position="162"/>
    </location>
</feature>
<dbReference type="GO" id="GO:0050830">
    <property type="term" value="P:defense response to Gram-positive bacterium"/>
    <property type="evidence" value="ECO:0000318"/>
    <property type="project" value="GO_Central"/>
</dbReference>
<dbReference type="GO" id="GO:0005576">
    <property type="term" value="C:extracellular region"/>
    <property type="evidence" value="ECO:0007669"/>
    <property type="project" value="UniProtKB-SubCell"/>
</dbReference>
<sequence>MRRRLRSLRVLVSTMRVFEGPGLLLLVFLAVLVSVSEIDASRQPPGVKERYIHFLNQHRDSNPKPGNTYCNKIMDIRGLTRPNCKEKNSFIHASDTAIKAVCGDRGEPYGTMRLSCDAFRVTTCNMKGGSTRPPCDYRQDNRPRYIVIACEQGYPVHYDEGKVIINRPQPCRR</sequence>
<dbReference type="PANTHER" id="PTHR11437">
    <property type="entry name" value="RIBONUCLEASE"/>
    <property type="match status" value="1"/>
</dbReference>
<comment type="subcellular location">
    <subcellularLocation>
        <location evidence="1">Secreted</location>
    </subcellularLocation>
</comment>
<evidence type="ECO:0000313" key="6">
    <source>
        <dbReference type="Ensembl" id="ENSACAP00000023488.1"/>
    </source>
</evidence>
<keyword evidence="4" id="KW-1015">Disulfide bond</keyword>
<reference evidence="6" key="1">
    <citation type="submission" date="2009-12" db="EMBL/GenBank/DDBJ databases">
        <title>The Genome Sequence of Anolis carolinensis (Green Anole Lizard).</title>
        <authorList>
            <consortium name="The Genome Sequencing Platform"/>
            <person name="Di Palma F."/>
            <person name="Alfoldi J."/>
            <person name="Heiman D."/>
            <person name="Young S."/>
            <person name="Grabherr M."/>
            <person name="Johnson J."/>
            <person name="Lander E.S."/>
            <person name="Lindblad-Toh K."/>
        </authorList>
    </citation>
    <scope>NUCLEOTIDE SEQUENCE [LARGE SCALE GENOMIC DNA]</scope>
    <source>
        <strain evidence="6">JBL SC #1</strain>
    </source>
</reference>
<dbReference type="Gene3D" id="3.10.130.10">
    <property type="entry name" value="Ribonuclease A-like domain"/>
    <property type="match status" value="1"/>
</dbReference>
<dbReference type="GO" id="GO:0003676">
    <property type="term" value="F:nucleic acid binding"/>
    <property type="evidence" value="ECO:0007669"/>
    <property type="project" value="InterPro"/>
</dbReference>
<evidence type="ECO:0000256" key="1">
    <source>
        <dbReference type="ARBA" id="ARBA00004613"/>
    </source>
</evidence>
<dbReference type="AlphaFoldDB" id="A0A803SKJ8"/>